<dbReference type="AlphaFoldDB" id="A0A4D9DQR6"/>
<keyword evidence="3" id="KW-0862">Zinc</keyword>
<dbReference type="PANTHER" id="PTHR22791:SF30">
    <property type="entry name" value="RING FINGER PROTEIN 223-LIKE"/>
    <property type="match status" value="1"/>
</dbReference>
<evidence type="ECO:0000313" key="6">
    <source>
        <dbReference type="EMBL" id="TFJ99890.1"/>
    </source>
</evidence>
<dbReference type="GO" id="GO:0008270">
    <property type="term" value="F:zinc ion binding"/>
    <property type="evidence" value="ECO:0007669"/>
    <property type="project" value="UniProtKB-KW"/>
</dbReference>
<keyword evidence="1" id="KW-0479">Metal-binding</keyword>
<evidence type="ECO:0000259" key="5">
    <source>
        <dbReference type="PROSITE" id="PS50089"/>
    </source>
</evidence>
<dbReference type="PANTHER" id="PTHR22791">
    <property type="entry name" value="RING-TYPE DOMAIN-CONTAINING PROTEIN"/>
    <property type="match status" value="1"/>
</dbReference>
<dbReference type="Gene3D" id="3.30.40.10">
    <property type="entry name" value="Zinc/RING finger domain, C3HC4 (zinc finger)"/>
    <property type="match status" value="1"/>
</dbReference>
<dbReference type="OrthoDB" id="252722at2759"/>
<dbReference type="InterPro" id="IPR017907">
    <property type="entry name" value="Znf_RING_CS"/>
</dbReference>
<dbReference type="GO" id="GO:0061630">
    <property type="term" value="F:ubiquitin protein ligase activity"/>
    <property type="evidence" value="ECO:0007669"/>
    <property type="project" value="TreeGrafter"/>
</dbReference>
<organism evidence="6 7">
    <name type="scientific">Platysternon megacephalum</name>
    <name type="common">big-headed turtle</name>
    <dbReference type="NCBI Taxonomy" id="55544"/>
    <lineage>
        <taxon>Eukaryota</taxon>
        <taxon>Metazoa</taxon>
        <taxon>Chordata</taxon>
        <taxon>Craniata</taxon>
        <taxon>Vertebrata</taxon>
        <taxon>Euteleostomi</taxon>
        <taxon>Archelosauria</taxon>
        <taxon>Testudinata</taxon>
        <taxon>Testudines</taxon>
        <taxon>Cryptodira</taxon>
        <taxon>Durocryptodira</taxon>
        <taxon>Testudinoidea</taxon>
        <taxon>Platysternidae</taxon>
        <taxon>Platysternon</taxon>
    </lineage>
</organism>
<dbReference type="EMBL" id="QXTE01000299">
    <property type="protein sequence ID" value="TFJ99890.1"/>
    <property type="molecule type" value="Genomic_DNA"/>
</dbReference>
<dbReference type="PROSITE" id="PS50089">
    <property type="entry name" value="ZF_RING_2"/>
    <property type="match status" value="1"/>
</dbReference>
<dbReference type="SUPFAM" id="SSF57850">
    <property type="entry name" value="RING/U-box"/>
    <property type="match status" value="1"/>
</dbReference>
<comment type="caution">
    <text evidence="6">The sequence shown here is derived from an EMBL/GenBank/DDBJ whole genome shotgun (WGS) entry which is preliminary data.</text>
</comment>
<dbReference type="InterPro" id="IPR001841">
    <property type="entry name" value="Znf_RING"/>
</dbReference>
<accession>A0A4D9DQR6</accession>
<gene>
    <name evidence="6" type="ORF">DR999_PMT18029</name>
</gene>
<dbReference type="GO" id="GO:0016567">
    <property type="term" value="P:protein ubiquitination"/>
    <property type="evidence" value="ECO:0007669"/>
    <property type="project" value="TreeGrafter"/>
</dbReference>
<proteinExistence type="predicted"/>
<dbReference type="Proteomes" id="UP000297703">
    <property type="component" value="Unassembled WGS sequence"/>
</dbReference>
<sequence>MGSLEEPAPEVECASHPPKVLPCRHTFCLECLVSSLKSQPPDAIQCPLCRHCTRLPASGLPRLHNNLAILTCLPERMERACSVRFSRTEGQLWVWPQASCAAGRPHSHVSSISHSSEVGCLPRQEMWPRQAEQQGCWSLLHKPLCRIL</sequence>
<dbReference type="InterPro" id="IPR013083">
    <property type="entry name" value="Znf_RING/FYVE/PHD"/>
</dbReference>
<dbReference type="Pfam" id="PF13445">
    <property type="entry name" value="zf-RING_UBOX"/>
    <property type="match status" value="1"/>
</dbReference>
<name>A0A4D9DQR6_9SAUR</name>
<evidence type="ECO:0000256" key="1">
    <source>
        <dbReference type="ARBA" id="ARBA00022723"/>
    </source>
</evidence>
<feature type="domain" description="RING-type" evidence="5">
    <location>
        <begin position="20"/>
        <end position="50"/>
    </location>
</feature>
<evidence type="ECO:0000256" key="3">
    <source>
        <dbReference type="ARBA" id="ARBA00022833"/>
    </source>
</evidence>
<dbReference type="STRING" id="55544.A0A4D9DQR6"/>
<dbReference type="InterPro" id="IPR027370">
    <property type="entry name" value="Znf-RING_euk"/>
</dbReference>
<dbReference type="PROSITE" id="PS00518">
    <property type="entry name" value="ZF_RING_1"/>
    <property type="match status" value="1"/>
</dbReference>
<keyword evidence="7" id="KW-1185">Reference proteome</keyword>
<keyword evidence="2 4" id="KW-0863">Zinc-finger</keyword>
<reference evidence="6 7" key="2">
    <citation type="submission" date="2019-04" db="EMBL/GenBank/DDBJ databases">
        <title>The genome sequence of big-headed turtle.</title>
        <authorList>
            <person name="Gong S."/>
        </authorList>
    </citation>
    <scope>NUCLEOTIDE SEQUENCE [LARGE SCALE GENOMIC DNA]</scope>
    <source>
        <strain evidence="6">DO16091913</strain>
        <tissue evidence="6">Muscle</tissue>
    </source>
</reference>
<reference evidence="6 7" key="1">
    <citation type="submission" date="2019-04" db="EMBL/GenBank/DDBJ databases">
        <title>Draft genome of the big-headed turtle Platysternon megacephalum.</title>
        <authorList>
            <person name="Gong S."/>
        </authorList>
    </citation>
    <scope>NUCLEOTIDE SEQUENCE [LARGE SCALE GENOMIC DNA]</scope>
    <source>
        <strain evidence="6">DO16091913</strain>
        <tissue evidence="6">Muscle</tissue>
    </source>
</reference>
<dbReference type="InterPro" id="IPR051435">
    <property type="entry name" value="RING_finger_E3_ubiq-ligases"/>
</dbReference>
<evidence type="ECO:0000256" key="4">
    <source>
        <dbReference type="PROSITE-ProRule" id="PRU00175"/>
    </source>
</evidence>
<evidence type="ECO:0000256" key="2">
    <source>
        <dbReference type="ARBA" id="ARBA00022771"/>
    </source>
</evidence>
<evidence type="ECO:0000313" key="7">
    <source>
        <dbReference type="Proteomes" id="UP000297703"/>
    </source>
</evidence>
<protein>
    <submittedName>
        <fullName evidence="6">Potassium voltage-gated channel subfamily A member 5</fullName>
    </submittedName>
</protein>